<keyword evidence="2" id="KW-1185">Reference proteome</keyword>
<reference evidence="1 2" key="1">
    <citation type="submission" date="2020-07" db="EMBL/GenBank/DDBJ databases">
        <title>Taxonomic proposal: Crassvirales, a new order of highly abundant and diverse bacterial viruses.</title>
        <authorList>
            <person name="Shkoporov A.N."/>
            <person name="Stockdale S.R."/>
            <person name="Guerin E."/>
            <person name="Ross R.P."/>
            <person name="Hill C."/>
        </authorList>
    </citation>
    <scope>NUCLEOTIDE SEQUENCE [LARGE SCALE GENOMIC DNA]</scope>
</reference>
<dbReference type="Proteomes" id="UP000594097">
    <property type="component" value="Segment"/>
</dbReference>
<dbReference type="EMBL" id="MT774393">
    <property type="protein sequence ID" value="QOR59801.1"/>
    <property type="molecule type" value="Genomic_DNA"/>
</dbReference>
<dbReference type="RefSeq" id="YP_010111959.1">
    <property type="nucleotide sequence ID" value="NC_055886.1"/>
</dbReference>
<name>A0A7M1S0V3_9CAUD</name>
<protein>
    <submittedName>
        <fullName evidence="1">Uncharacterized protein</fullName>
    </submittedName>
</protein>
<dbReference type="GeneID" id="65130413"/>
<proteinExistence type="predicted"/>
<evidence type="ECO:0000313" key="1">
    <source>
        <dbReference type="EMBL" id="QOR59801.1"/>
    </source>
</evidence>
<evidence type="ECO:0000313" key="2">
    <source>
        <dbReference type="Proteomes" id="UP000594097"/>
    </source>
</evidence>
<accession>A0A7M1S0V3</accession>
<dbReference type="KEGG" id="vg:65130413"/>
<organism evidence="1 2">
    <name type="scientific">uncultured phage cr127_1</name>
    <dbReference type="NCBI Taxonomy" id="2772077"/>
    <lineage>
        <taxon>Viruses</taxon>
        <taxon>Duplodnaviria</taxon>
        <taxon>Heunggongvirae</taxon>
        <taxon>Uroviricota</taxon>
        <taxon>Caudoviricetes</taxon>
        <taxon>Crassvirales</taxon>
        <taxon>Crevaviridae</taxon>
        <taxon>Doltivirinae</taxon>
        <taxon>Kahucivirus</taxon>
        <taxon>Kahucivirus intestinalis</taxon>
    </lineage>
</organism>
<sequence length="789" mass="89982">MIYNLQNIIPLGVLDYGIYPNKDRRPIIYLYYRPNGDLMMYRTKDEIEVNLTNNSSYDTNILFRVTDKDSIFDNDITCFESRPIDVDKATYKFEYVKDKSGYIYILVPAIYNTHSIFINNEDATDLFSFEGVYEHVIEHIRDKEYRYYYVYRTTNKRDITDDLTVTLLINRITENEVSLIVKHINDFNDPHHTIDKILSMNLFSAINWQELPGNPTVINLDIIRGTEEQINNVPLRDKQFLFDTTNRIFYVDSATERIPYGNYKEIDTTGFIRSSQITRIEFVDSGYVPQQDDFILYLEIPGYPTITVDIHNLSIPNTGGTYTVNVSSNTFWTVFGGVYNTSSGNYELYWSSKKSTILIKPSKTPIQKGSSYYIEGDCRMDIVIDKNDTTNSYSNVISFITEDYGVKANVDLTQEAGEEPEPEYYLYINLTTIDVTDSAKSIVVSTNTSFEIVDSYKEGDYYYINWGSSNTDRIRLYPSKPVLEGSVTFTIDSNPNTEENDRSKTIRFRTIVDDSIYRTLKVNQYYEAPTLYLNVQPKSLNYTSDGSTQSVNVSSNTDWTILNSIFESPNKFTINQTSTGNKITIISNVNPVNSEGKYYINGDAKLQVTVPATENNSDTVTNVEIKSKDNTLTDNFGINQSGKTIEYYIRATPTDIELTDTNNRTITISSNASWKISDIYDFVKQDDGTYKYDLDAVEGVEGASLIITPSKEDLSGNMTLQIKSTVESSSLNATVLDLTFELINDSSKKAVVDVSFNMEDEPEPPMLDGIDYMQIEGDGIEHPIFRVAD</sequence>